<keyword evidence="1" id="KW-1133">Transmembrane helix</keyword>
<feature type="transmembrane region" description="Helical" evidence="1">
    <location>
        <begin position="355"/>
        <end position="376"/>
    </location>
</feature>
<dbReference type="Gene3D" id="3.40.30.10">
    <property type="entry name" value="Glutaredoxin"/>
    <property type="match status" value="1"/>
</dbReference>
<evidence type="ECO:0000313" key="3">
    <source>
        <dbReference type="Proteomes" id="UP000176544"/>
    </source>
</evidence>
<feature type="transmembrane region" description="Helical" evidence="1">
    <location>
        <begin position="277"/>
        <end position="308"/>
    </location>
</feature>
<sequence length="380" mass="42109">MRKSILLTLFTSLILVPVVASNYVFAKELPVIDFFYSETCPHCIREQAFFDELEELYPDLEVNRYSVSEEANLDPMRERLREVDAEKYFGSVPLTFVGDEFFLGFDDENGIGRDIVESIDRQLSGEETREDGGGLSVPFIGEVDVSQYSLPSLAVVLGILDGFNVCSLGALVLILGMALMLQSRKKIALYGGIFIFTTAIIYGSLIFLWFSLFSALAKYVGLIQISIGLLGFVGGIYFLREYVKMRKYGVTCNSNGMPIIGKLSERMQKVFEGGSSAVSLGLAILLFAAAITIVEFPCSAAVPVFFAGVLADASLVPTTYWLYISLFVLFYMLDELIIFGVAVYRMNIWLTSPRFVKSVTLLEGLILAGIGIFYLARTLL</sequence>
<proteinExistence type="predicted"/>
<organism evidence="2 3">
    <name type="scientific">Candidatus Colwellbacteria bacterium RIFCSPLOWO2_02_FULL_45_11</name>
    <dbReference type="NCBI Taxonomy" id="1797692"/>
    <lineage>
        <taxon>Bacteria</taxon>
        <taxon>Candidatus Colwelliibacteriota</taxon>
    </lineage>
</organism>
<feature type="transmembrane region" description="Helical" evidence="1">
    <location>
        <begin position="153"/>
        <end position="175"/>
    </location>
</feature>
<feature type="transmembrane region" description="Helical" evidence="1">
    <location>
        <begin position="187"/>
        <end position="210"/>
    </location>
</feature>
<dbReference type="EMBL" id="MHJA01000032">
    <property type="protein sequence ID" value="OGY60454.1"/>
    <property type="molecule type" value="Genomic_DNA"/>
</dbReference>
<evidence type="ECO:0000256" key="1">
    <source>
        <dbReference type="SAM" id="Phobius"/>
    </source>
</evidence>
<keyword evidence="1" id="KW-0812">Transmembrane</keyword>
<dbReference type="SUPFAM" id="SSF52833">
    <property type="entry name" value="Thioredoxin-like"/>
    <property type="match status" value="1"/>
</dbReference>
<comment type="caution">
    <text evidence="2">The sequence shown here is derived from an EMBL/GenBank/DDBJ whole genome shotgun (WGS) entry which is preliminary data.</text>
</comment>
<gene>
    <name evidence="2" type="ORF">A3I33_02580</name>
</gene>
<accession>A0A1G1Z7G3</accession>
<dbReference type="CDD" id="cd01659">
    <property type="entry name" value="TRX_superfamily"/>
    <property type="match status" value="1"/>
</dbReference>
<feature type="transmembrane region" description="Helical" evidence="1">
    <location>
        <begin position="320"/>
        <end position="343"/>
    </location>
</feature>
<evidence type="ECO:0000313" key="2">
    <source>
        <dbReference type="EMBL" id="OGY60454.1"/>
    </source>
</evidence>
<evidence type="ECO:0008006" key="4">
    <source>
        <dbReference type="Google" id="ProtNLM"/>
    </source>
</evidence>
<dbReference type="Proteomes" id="UP000176544">
    <property type="component" value="Unassembled WGS sequence"/>
</dbReference>
<name>A0A1G1Z7G3_9BACT</name>
<reference evidence="2 3" key="1">
    <citation type="journal article" date="2016" name="Nat. Commun.">
        <title>Thousands of microbial genomes shed light on interconnected biogeochemical processes in an aquifer system.</title>
        <authorList>
            <person name="Anantharaman K."/>
            <person name="Brown C.T."/>
            <person name="Hug L.A."/>
            <person name="Sharon I."/>
            <person name="Castelle C.J."/>
            <person name="Probst A.J."/>
            <person name="Thomas B.C."/>
            <person name="Singh A."/>
            <person name="Wilkins M.J."/>
            <person name="Karaoz U."/>
            <person name="Brodie E.L."/>
            <person name="Williams K.H."/>
            <person name="Hubbard S.S."/>
            <person name="Banfield J.F."/>
        </authorList>
    </citation>
    <scope>NUCLEOTIDE SEQUENCE [LARGE SCALE GENOMIC DNA]</scope>
</reference>
<keyword evidence="1" id="KW-0472">Membrane</keyword>
<dbReference type="AlphaFoldDB" id="A0A1G1Z7G3"/>
<dbReference type="InterPro" id="IPR036249">
    <property type="entry name" value="Thioredoxin-like_sf"/>
</dbReference>
<protein>
    <recommendedName>
        <fullName evidence="4">Thioredoxin domain-containing protein</fullName>
    </recommendedName>
</protein>
<feature type="transmembrane region" description="Helical" evidence="1">
    <location>
        <begin position="216"/>
        <end position="239"/>
    </location>
</feature>